<keyword evidence="4" id="KW-0732">Signal</keyword>
<evidence type="ECO:0000256" key="3">
    <source>
        <dbReference type="ARBA" id="ARBA00023098"/>
    </source>
</evidence>
<evidence type="ECO:0000256" key="2">
    <source>
        <dbReference type="ARBA" id="ARBA00022963"/>
    </source>
</evidence>
<proteinExistence type="predicted"/>
<protein>
    <submittedName>
        <fullName evidence="5">Lipase</fullName>
    </submittedName>
</protein>
<reference evidence="5 6" key="1">
    <citation type="journal article" date="2019" name="Int. J. Syst. Evol. Microbiol.">
        <title>The Global Catalogue of Microorganisms (GCM) 10K type strain sequencing project: providing services to taxonomists for standard genome sequencing and annotation.</title>
        <authorList>
            <consortium name="The Broad Institute Genomics Platform"/>
            <consortium name="The Broad Institute Genome Sequencing Center for Infectious Disease"/>
            <person name="Wu L."/>
            <person name="Ma J."/>
        </authorList>
    </citation>
    <scope>NUCLEOTIDE SEQUENCE [LARGE SCALE GENOMIC DNA]</scope>
    <source>
        <strain evidence="5 6">JCM 16013</strain>
    </source>
</reference>
<accession>A0ABN2RNZ4</accession>
<evidence type="ECO:0000256" key="1">
    <source>
        <dbReference type="ARBA" id="ARBA00022801"/>
    </source>
</evidence>
<dbReference type="Pfam" id="PF03403">
    <property type="entry name" value="PAF-AH_p_II"/>
    <property type="match status" value="2"/>
</dbReference>
<keyword evidence="3" id="KW-0443">Lipid metabolism</keyword>
<dbReference type="Gene3D" id="3.40.50.1820">
    <property type="entry name" value="alpha/beta hydrolase"/>
    <property type="match status" value="1"/>
</dbReference>
<comment type="caution">
    <text evidence="5">The sequence shown here is derived from an EMBL/GenBank/DDBJ whole genome shotgun (WGS) entry which is preliminary data.</text>
</comment>
<gene>
    <name evidence="5" type="ORF">GCM10009838_34900</name>
</gene>
<feature type="signal peptide" evidence="4">
    <location>
        <begin position="1"/>
        <end position="31"/>
    </location>
</feature>
<keyword evidence="2" id="KW-0442">Lipid degradation</keyword>
<organism evidence="5 6">
    <name type="scientific">Catenulispora subtropica</name>
    <dbReference type="NCBI Taxonomy" id="450798"/>
    <lineage>
        <taxon>Bacteria</taxon>
        <taxon>Bacillati</taxon>
        <taxon>Actinomycetota</taxon>
        <taxon>Actinomycetes</taxon>
        <taxon>Catenulisporales</taxon>
        <taxon>Catenulisporaceae</taxon>
        <taxon>Catenulispora</taxon>
    </lineage>
</organism>
<keyword evidence="1" id="KW-0378">Hydrolase</keyword>
<name>A0ABN2RNZ4_9ACTN</name>
<evidence type="ECO:0000313" key="6">
    <source>
        <dbReference type="Proteomes" id="UP001499854"/>
    </source>
</evidence>
<dbReference type="EMBL" id="BAAAQM010000018">
    <property type="protein sequence ID" value="GAA1972340.1"/>
    <property type="molecule type" value="Genomic_DNA"/>
</dbReference>
<feature type="chain" id="PRO_5045432365" evidence="4">
    <location>
        <begin position="32"/>
        <end position="399"/>
    </location>
</feature>
<dbReference type="InterPro" id="IPR029058">
    <property type="entry name" value="AB_hydrolase_fold"/>
</dbReference>
<dbReference type="PANTHER" id="PTHR10272:SF0">
    <property type="entry name" value="PLATELET-ACTIVATING FACTOR ACETYLHYDROLASE"/>
    <property type="match status" value="1"/>
</dbReference>
<dbReference type="SUPFAM" id="SSF53474">
    <property type="entry name" value="alpha/beta-Hydrolases"/>
    <property type="match status" value="1"/>
</dbReference>
<dbReference type="Proteomes" id="UP001499854">
    <property type="component" value="Unassembled WGS sequence"/>
</dbReference>
<dbReference type="RefSeq" id="WP_344658088.1">
    <property type="nucleotide sequence ID" value="NZ_BAAAQM010000018.1"/>
</dbReference>
<evidence type="ECO:0000256" key="4">
    <source>
        <dbReference type="SAM" id="SignalP"/>
    </source>
</evidence>
<sequence length="399" mass="40768">MATSRRRLAASAIVALSVSVATVAASGAAYAAPAASSASSAAAAAVAPAALQFSLPASTGPYAAGEEVLHLTDTSRLDPWVPASGYRQLTVSMFYPARQGTGQPAPYMSLGEAQGFVQDRVPPGFGVTAEEVASVQTGAFTGAKAAPGKFPLVVLSPGLENPRATLTALATDLASRGFVVALVGHPGEDSGEQLADGSISPCVTCGGGPGKPTPEQITANRGVDVKFLIDQLLGGRVWKLSHLIDRHAIGMAGHSIGGAAAPAAMEDDPRISAGVNMDGTFYPVVPSGALGGRAFMMLGRDEDHTAGGSDSSWSDTWADLDGYKRWFAVAGASHAAFTDVPLLAQQAGIPLPGYPLDALRGVQITRAYVAAFFEKTLKGCPEPLLDGNSAAYPEVAIQH</sequence>
<evidence type="ECO:0000313" key="5">
    <source>
        <dbReference type="EMBL" id="GAA1972340.1"/>
    </source>
</evidence>
<dbReference type="PANTHER" id="PTHR10272">
    <property type="entry name" value="PLATELET-ACTIVATING FACTOR ACETYLHYDROLASE"/>
    <property type="match status" value="1"/>
</dbReference>
<keyword evidence="6" id="KW-1185">Reference proteome</keyword>